<reference evidence="2 3" key="1">
    <citation type="submission" date="2019-06" db="EMBL/GenBank/DDBJ databases">
        <title>Amycolatopsis alkalitolerans sp. nov., isolated from Gastrodia elata Blume.</title>
        <authorList>
            <person name="Narsing Rao M.P."/>
            <person name="Li W.J."/>
        </authorList>
    </citation>
    <scope>NUCLEOTIDE SEQUENCE [LARGE SCALE GENOMIC DNA]</scope>
    <source>
        <strain evidence="2 3">SYSUP0005</strain>
    </source>
</reference>
<dbReference type="Proteomes" id="UP000305546">
    <property type="component" value="Unassembled WGS sequence"/>
</dbReference>
<evidence type="ECO:0000256" key="1">
    <source>
        <dbReference type="SAM" id="Phobius"/>
    </source>
</evidence>
<dbReference type="RefSeq" id="WP_139094887.1">
    <property type="nucleotide sequence ID" value="NZ_VDFW01000002.1"/>
</dbReference>
<feature type="transmembrane region" description="Helical" evidence="1">
    <location>
        <begin position="30"/>
        <end position="47"/>
    </location>
</feature>
<feature type="transmembrane region" description="Helical" evidence="1">
    <location>
        <begin position="59"/>
        <end position="78"/>
    </location>
</feature>
<accession>A0A5C4MBJ1</accession>
<evidence type="ECO:0000313" key="2">
    <source>
        <dbReference type="EMBL" id="TNC28942.1"/>
    </source>
</evidence>
<keyword evidence="1" id="KW-1133">Transmembrane helix</keyword>
<dbReference type="AlphaFoldDB" id="A0A5C4MBJ1"/>
<gene>
    <name evidence="2" type="ORF">FG385_02165</name>
</gene>
<name>A0A5C4MBJ1_9PSEU</name>
<protein>
    <recommendedName>
        <fullName evidence="4">DUF1453 domain-containing protein</fullName>
    </recommendedName>
</protein>
<sequence>MEIVLYIVIAAFVVWRVVYRQQRGSTITVRGLVLFPGILLVLGVLNSARALPTASGGEIGLFAADLLVLLALGIARGASTHLDTRDGYAFQKGTAVTLALWLVTIAIRIGFALAGVKMGLTGPLTSSSTLLSLGVSIGVQNALIYHRARRRDLPIAASRSETAPS</sequence>
<feature type="transmembrane region" description="Helical" evidence="1">
    <location>
        <begin position="98"/>
        <end position="116"/>
    </location>
</feature>
<keyword evidence="1" id="KW-0812">Transmembrane</keyword>
<evidence type="ECO:0000313" key="3">
    <source>
        <dbReference type="Proteomes" id="UP000305546"/>
    </source>
</evidence>
<keyword evidence="1" id="KW-0472">Membrane</keyword>
<dbReference type="OrthoDB" id="3694610at2"/>
<evidence type="ECO:0008006" key="4">
    <source>
        <dbReference type="Google" id="ProtNLM"/>
    </source>
</evidence>
<keyword evidence="3" id="KW-1185">Reference proteome</keyword>
<proteinExistence type="predicted"/>
<dbReference type="EMBL" id="VDFW01000002">
    <property type="protein sequence ID" value="TNC28942.1"/>
    <property type="molecule type" value="Genomic_DNA"/>
</dbReference>
<organism evidence="2 3">
    <name type="scientific">Amycolatopsis alkalitolerans</name>
    <dbReference type="NCBI Taxonomy" id="2547244"/>
    <lineage>
        <taxon>Bacteria</taxon>
        <taxon>Bacillati</taxon>
        <taxon>Actinomycetota</taxon>
        <taxon>Actinomycetes</taxon>
        <taxon>Pseudonocardiales</taxon>
        <taxon>Pseudonocardiaceae</taxon>
        <taxon>Amycolatopsis</taxon>
    </lineage>
</organism>
<comment type="caution">
    <text evidence="2">The sequence shown here is derived from an EMBL/GenBank/DDBJ whole genome shotgun (WGS) entry which is preliminary data.</text>
</comment>